<keyword evidence="2" id="KW-1185">Reference proteome</keyword>
<proteinExistence type="predicted"/>
<reference evidence="1 2" key="1">
    <citation type="journal article" date="2018" name="Int. J. Syst. Evol. Microbiol.">
        <title>Flavobacterium chryseum sp. nov. and Flavobacterium psychroterrae sp. nov., novel environmental bacteria isolated from Antarctica.</title>
        <authorList>
            <person name="Kralova S."/>
            <person name="Svec P."/>
            <person name="Busse H.J."/>
            <person name="Stankova E."/>
            <person name="Vaczi P."/>
            <person name="Sedlacek I."/>
        </authorList>
    </citation>
    <scope>NUCLEOTIDE SEQUENCE [LARGE SCALE GENOMIC DNA]</scope>
    <source>
        <strain evidence="1 2">CCM 8827</strain>
    </source>
</reference>
<dbReference type="Proteomes" id="UP000722625">
    <property type="component" value="Unassembled WGS sequence"/>
</dbReference>
<protein>
    <recommendedName>
        <fullName evidence="3">Type II toxin-antitoxin system RelE/ParE family toxin</fullName>
    </recommendedName>
</protein>
<accession>A0ABS5P989</accession>
<dbReference type="Gene3D" id="3.30.2310.20">
    <property type="entry name" value="RelE-like"/>
    <property type="match status" value="1"/>
</dbReference>
<dbReference type="EMBL" id="JAGYVZ010000003">
    <property type="protein sequence ID" value="MBS7230465.1"/>
    <property type="molecule type" value="Genomic_DNA"/>
</dbReference>
<gene>
    <name evidence="1" type="ORF">KHA90_05460</name>
</gene>
<dbReference type="InterPro" id="IPR035093">
    <property type="entry name" value="RelE/ParE_toxin_dom_sf"/>
</dbReference>
<evidence type="ECO:0000313" key="1">
    <source>
        <dbReference type="EMBL" id="MBS7230465.1"/>
    </source>
</evidence>
<dbReference type="RefSeq" id="WP_213296180.1">
    <property type="nucleotide sequence ID" value="NZ_JAGYVZ010000003.1"/>
</dbReference>
<evidence type="ECO:0000313" key="2">
    <source>
        <dbReference type="Proteomes" id="UP000722625"/>
    </source>
</evidence>
<organism evidence="1 2">
    <name type="scientific">Flavobacterium psychroterrae</name>
    <dbReference type="NCBI Taxonomy" id="2133767"/>
    <lineage>
        <taxon>Bacteria</taxon>
        <taxon>Pseudomonadati</taxon>
        <taxon>Bacteroidota</taxon>
        <taxon>Flavobacteriia</taxon>
        <taxon>Flavobacteriales</taxon>
        <taxon>Flavobacteriaceae</taxon>
        <taxon>Flavobacterium</taxon>
    </lineage>
</organism>
<sequence length="97" mass="11601">MFEIIILLRAELEVDEIAEYYESLSHGLGTKFFNEYQDYVDTLITFPFFEEKYNTVRTLPLKKFPYTIHFTVDEIMRTVFILALTSNYQDPNTTRIK</sequence>
<name>A0ABS5P989_9FLAO</name>
<comment type="caution">
    <text evidence="1">The sequence shown here is derived from an EMBL/GenBank/DDBJ whole genome shotgun (WGS) entry which is preliminary data.</text>
</comment>
<evidence type="ECO:0008006" key="3">
    <source>
        <dbReference type="Google" id="ProtNLM"/>
    </source>
</evidence>